<evidence type="ECO:0000256" key="1">
    <source>
        <dbReference type="SAM" id="MobiDB-lite"/>
    </source>
</evidence>
<name>A0A9D4UTV1_ADICA</name>
<reference evidence="2" key="1">
    <citation type="submission" date="2021-01" db="EMBL/GenBank/DDBJ databases">
        <title>Adiantum capillus-veneris genome.</title>
        <authorList>
            <person name="Fang Y."/>
            <person name="Liao Q."/>
        </authorList>
    </citation>
    <scope>NUCLEOTIDE SEQUENCE</scope>
    <source>
        <strain evidence="2">H3</strain>
        <tissue evidence="2">Leaf</tissue>
    </source>
</reference>
<evidence type="ECO:0000313" key="3">
    <source>
        <dbReference type="Proteomes" id="UP000886520"/>
    </source>
</evidence>
<feature type="region of interest" description="Disordered" evidence="1">
    <location>
        <begin position="1"/>
        <end position="28"/>
    </location>
</feature>
<dbReference type="OrthoDB" id="2008105at2759"/>
<proteinExistence type="predicted"/>
<evidence type="ECO:0000313" key="2">
    <source>
        <dbReference type="EMBL" id="KAI5074010.1"/>
    </source>
</evidence>
<keyword evidence="3" id="KW-1185">Reference proteome</keyword>
<protein>
    <submittedName>
        <fullName evidence="2">Uncharacterized protein</fullName>
    </submittedName>
</protein>
<dbReference type="Proteomes" id="UP000886520">
    <property type="component" value="Chromosome 11"/>
</dbReference>
<dbReference type="AlphaFoldDB" id="A0A9D4UTV1"/>
<dbReference type="EMBL" id="JABFUD020000011">
    <property type="protein sequence ID" value="KAI5074010.1"/>
    <property type="molecule type" value="Genomic_DNA"/>
</dbReference>
<feature type="compositionally biased region" description="Polar residues" evidence="1">
    <location>
        <begin position="1"/>
        <end position="12"/>
    </location>
</feature>
<organism evidence="2 3">
    <name type="scientific">Adiantum capillus-veneris</name>
    <name type="common">Maidenhair fern</name>
    <dbReference type="NCBI Taxonomy" id="13818"/>
    <lineage>
        <taxon>Eukaryota</taxon>
        <taxon>Viridiplantae</taxon>
        <taxon>Streptophyta</taxon>
        <taxon>Embryophyta</taxon>
        <taxon>Tracheophyta</taxon>
        <taxon>Polypodiopsida</taxon>
        <taxon>Polypodiidae</taxon>
        <taxon>Polypodiales</taxon>
        <taxon>Pteridineae</taxon>
        <taxon>Pteridaceae</taxon>
        <taxon>Vittarioideae</taxon>
        <taxon>Adiantum</taxon>
    </lineage>
</organism>
<sequence>MQKSPVLSSCSSDVIGPQGFSSSSSNLSNWPLVKRTVECSHTHPGLRKRHSPTPSRHELLQQKRRKAREAMDAISQTVFFDDAYSTIRDFLELINYCKPSRTASTPFSFDRLSLCSSCTSSQLQ</sequence>
<gene>
    <name evidence="2" type="ORF">GOP47_0012023</name>
</gene>
<accession>A0A9D4UTV1</accession>
<comment type="caution">
    <text evidence="2">The sequence shown here is derived from an EMBL/GenBank/DDBJ whole genome shotgun (WGS) entry which is preliminary data.</text>
</comment>